<dbReference type="Ensembl" id="ENSVKKT00000000094.1">
    <property type="protein sequence ID" value="ENSVKKP00000000091.1"/>
    <property type="gene ID" value="ENSVKKG00000000096.1"/>
</dbReference>
<evidence type="ECO:0000256" key="1">
    <source>
        <dbReference type="ARBA" id="ARBA00004613"/>
    </source>
</evidence>
<accession>A0A8D2IFK2</accession>
<keyword evidence="6" id="KW-1185">Reference proteome</keyword>
<evidence type="ECO:0000313" key="6">
    <source>
        <dbReference type="Proteomes" id="UP000694545"/>
    </source>
</evidence>
<dbReference type="PANTHER" id="PTHR22803">
    <property type="entry name" value="MANNOSE, PHOSPHOLIPASE, LECTIN RECEPTOR RELATED"/>
    <property type="match status" value="1"/>
</dbReference>
<dbReference type="Pfam" id="PF00059">
    <property type="entry name" value="Lectin_C"/>
    <property type="match status" value="1"/>
</dbReference>
<keyword evidence="3" id="KW-1015">Disulfide bond</keyword>
<evidence type="ECO:0000313" key="5">
    <source>
        <dbReference type="Ensembl" id="ENSVKKP00000000091.1"/>
    </source>
</evidence>
<dbReference type="AlphaFoldDB" id="A0A8D2IFK2"/>
<reference evidence="5" key="1">
    <citation type="submission" date="2025-08" db="UniProtKB">
        <authorList>
            <consortium name="Ensembl"/>
        </authorList>
    </citation>
    <scope>IDENTIFICATION</scope>
</reference>
<comment type="subcellular location">
    <subcellularLocation>
        <location evidence="1">Secreted</location>
    </subcellularLocation>
</comment>
<dbReference type="GO" id="GO:0005576">
    <property type="term" value="C:extracellular region"/>
    <property type="evidence" value="ECO:0007669"/>
    <property type="project" value="UniProtKB-SubCell"/>
</dbReference>
<organism evidence="5 6">
    <name type="scientific">Varanus komodoensis</name>
    <name type="common">Komodo dragon</name>
    <dbReference type="NCBI Taxonomy" id="61221"/>
    <lineage>
        <taxon>Eukaryota</taxon>
        <taxon>Metazoa</taxon>
        <taxon>Chordata</taxon>
        <taxon>Craniata</taxon>
        <taxon>Vertebrata</taxon>
        <taxon>Euteleostomi</taxon>
        <taxon>Lepidosauria</taxon>
        <taxon>Squamata</taxon>
        <taxon>Bifurcata</taxon>
        <taxon>Unidentata</taxon>
        <taxon>Episquamata</taxon>
        <taxon>Toxicofera</taxon>
        <taxon>Anguimorpha</taxon>
        <taxon>Paleoanguimorpha</taxon>
        <taxon>Varanoidea</taxon>
        <taxon>Varanidae</taxon>
        <taxon>Varanus</taxon>
    </lineage>
</organism>
<reference evidence="5" key="2">
    <citation type="submission" date="2025-09" db="UniProtKB">
        <authorList>
            <consortium name="Ensembl"/>
        </authorList>
    </citation>
    <scope>IDENTIFICATION</scope>
</reference>
<evidence type="ECO:0000256" key="3">
    <source>
        <dbReference type="ARBA" id="ARBA00023157"/>
    </source>
</evidence>
<sequence length="134" mass="14702">DKLKPGIPCSKYQVSFNNSCYEFVRFQRTFTGAQSWCERGGGHLVFIENEATQAFLEEHISEDKEWWIGITSSSSSNETAEGRKNSALFCTMLVGGWEEGQPGAVAEDACSSLMPCVLSYKTAANIVHLGRAPA</sequence>
<evidence type="ECO:0000256" key="2">
    <source>
        <dbReference type="ARBA" id="ARBA00022525"/>
    </source>
</evidence>
<name>A0A8D2IFK2_VARKO</name>
<evidence type="ECO:0000259" key="4">
    <source>
        <dbReference type="PROSITE" id="PS50041"/>
    </source>
</evidence>
<dbReference type="SUPFAM" id="SSF56436">
    <property type="entry name" value="C-type lectin-like"/>
    <property type="match status" value="1"/>
</dbReference>
<proteinExistence type="predicted"/>
<dbReference type="InterPro" id="IPR001304">
    <property type="entry name" value="C-type_lectin-like"/>
</dbReference>
<dbReference type="PROSITE" id="PS50041">
    <property type="entry name" value="C_TYPE_LECTIN_2"/>
    <property type="match status" value="1"/>
</dbReference>
<dbReference type="InterPro" id="IPR050111">
    <property type="entry name" value="C-type_lectin/snaclec_domain"/>
</dbReference>
<keyword evidence="2" id="KW-0964">Secreted</keyword>
<dbReference type="Proteomes" id="UP000694545">
    <property type="component" value="Unplaced"/>
</dbReference>
<dbReference type="InterPro" id="IPR016187">
    <property type="entry name" value="CTDL_fold"/>
</dbReference>
<protein>
    <recommendedName>
        <fullName evidence="4">C-type lectin domain-containing protein</fullName>
    </recommendedName>
</protein>
<dbReference type="Gene3D" id="3.10.100.10">
    <property type="entry name" value="Mannose-Binding Protein A, subunit A"/>
    <property type="match status" value="1"/>
</dbReference>
<dbReference type="InterPro" id="IPR016186">
    <property type="entry name" value="C-type_lectin-like/link_sf"/>
</dbReference>
<dbReference type="SMART" id="SM00034">
    <property type="entry name" value="CLECT"/>
    <property type="match status" value="1"/>
</dbReference>
<dbReference type="CDD" id="cd00037">
    <property type="entry name" value="CLECT"/>
    <property type="match status" value="1"/>
</dbReference>
<feature type="domain" description="C-type lectin" evidence="4">
    <location>
        <begin position="16"/>
        <end position="113"/>
    </location>
</feature>